<evidence type="ECO:0000256" key="4">
    <source>
        <dbReference type="SAM" id="SignalP"/>
    </source>
</evidence>
<keyword evidence="2" id="KW-0560">Oxidoreductase</keyword>
<dbReference type="Gene3D" id="3.40.605.10">
    <property type="entry name" value="Aldehyde Dehydrogenase, Chain A, domain 1"/>
    <property type="match status" value="1"/>
</dbReference>
<keyword evidence="7" id="KW-1185">Reference proteome</keyword>
<name>A0ABX6WNC8_STRMQ</name>
<evidence type="ECO:0000313" key="7">
    <source>
        <dbReference type="Proteomes" id="UP000663421"/>
    </source>
</evidence>
<reference evidence="6 7" key="1">
    <citation type="submission" date="2020-11" db="EMBL/GenBank/DDBJ databases">
        <title>Complete genome sequence unveiled secondary metabolic potentials in Streptomyces solisilvae HNM0141.</title>
        <authorList>
            <person name="Huang X."/>
        </authorList>
    </citation>
    <scope>NUCLEOTIDE SEQUENCE [LARGE SCALE GENOMIC DNA]</scope>
    <source>
        <strain evidence="6 7">HNM0141</strain>
    </source>
</reference>
<dbReference type="InterPro" id="IPR016162">
    <property type="entry name" value="Ald_DH_N"/>
</dbReference>
<dbReference type="Pfam" id="PF00171">
    <property type="entry name" value="Aldedh"/>
    <property type="match status" value="1"/>
</dbReference>
<evidence type="ECO:0000259" key="5">
    <source>
        <dbReference type="Pfam" id="PF00171"/>
    </source>
</evidence>
<evidence type="ECO:0000256" key="2">
    <source>
        <dbReference type="ARBA" id="ARBA00023002"/>
    </source>
</evidence>
<gene>
    <name evidence="6" type="ORF">I1A49_44405</name>
</gene>
<dbReference type="EMBL" id="CP065050">
    <property type="protein sequence ID" value="QPI62270.1"/>
    <property type="molecule type" value="Genomic_DNA"/>
</dbReference>
<feature type="region of interest" description="Disordered" evidence="3">
    <location>
        <begin position="93"/>
        <end position="112"/>
    </location>
</feature>
<dbReference type="Proteomes" id="UP000663421">
    <property type="component" value="Chromosome"/>
</dbReference>
<protein>
    <submittedName>
        <fullName evidence="6">Aldehyde dehydrogenase family protein</fullName>
    </submittedName>
</protein>
<feature type="domain" description="Aldehyde dehydrogenase" evidence="5">
    <location>
        <begin position="2"/>
        <end position="84"/>
    </location>
</feature>
<dbReference type="InterPro" id="IPR015590">
    <property type="entry name" value="Aldehyde_DH_dom"/>
</dbReference>
<comment type="similarity">
    <text evidence="1">Belongs to the aldehyde dehydrogenase family.</text>
</comment>
<dbReference type="PANTHER" id="PTHR42804:SF1">
    <property type="entry name" value="ALDEHYDE DEHYDROGENASE-RELATED"/>
    <property type="match status" value="1"/>
</dbReference>
<proteinExistence type="inferred from homology"/>
<accession>A0ABX6WNC8</accession>
<keyword evidence="4" id="KW-0732">Signal</keyword>
<feature type="chain" id="PRO_5046758860" evidence="4">
    <location>
        <begin position="21"/>
        <end position="112"/>
    </location>
</feature>
<sequence length="112" mass="11668">MTPWNFPLCQAAIKLTPALAAGNAAVLKPSELTSLSAVRLAELALEAGFPEGTLNVVAGAGATTGEALVTHPLVEKISFTGSEARPAFHSLVATQTRRLPAHSPRPSDPYRP</sequence>
<organism evidence="6 7">
    <name type="scientific">Streptomyces malaysiensis</name>
    <dbReference type="NCBI Taxonomy" id="92644"/>
    <lineage>
        <taxon>Bacteria</taxon>
        <taxon>Bacillati</taxon>
        <taxon>Actinomycetota</taxon>
        <taxon>Actinomycetes</taxon>
        <taxon>Kitasatosporales</taxon>
        <taxon>Streptomycetaceae</taxon>
        <taxon>Streptomyces</taxon>
        <taxon>Streptomyces violaceusniger group</taxon>
    </lineage>
</organism>
<evidence type="ECO:0000256" key="1">
    <source>
        <dbReference type="ARBA" id="ARBA00009986"/>
    </source>
</evidence>
<feature type="signal peptide" evidence="4">
    <location>
        <begin position="1"/>
        <end position="20"/>
    </location>
</feature>
<evidence type="ECO:0000256" key="3">
    <source>
        <dbReference type="SAM" id="MobiDB-lite"/>
    </source>
</evidence>
<dbReference type="PANTHER" id="PTHR42804">
    <property type="entry name" value="ALDEHYDE DEHYDROGENASE"/>
    <property type="match status" value="1"/>
</dbReference>
<dbReference type="SUPFAM" id="SSF53720">
    <property type="entry name" value="ALDH-like"/>
    <property type="match status" value="1"/>
</dbReference>
<dbReference type="InterPro" id="IPR016161">
    <property type="entry name" value="Ald_DH/histidinol_DH"/>
</dbReference>
<evidence type="ECO:0000313" key="6">
    <source>
        <dbReference type="EMBL" id="QPI62270.1"/>
    </source>
</evidence>